<dbReference type="SFLD" id="SFLDS00032">
    <property type="entry name" value="Radical_SAM_3-amino-3-carboxyp"/>
    <property type="match status" value="1"/>
</dbReference>
<evidence type="ECO:0000313" key="4">
    <source>
        <dbReference type="EMBL" id="OMJ14199.1"/>
    </source>
</evidence>
<sequence length="280" mass="31326">MDAISPVNIDNDGSSVIQKTLLYSKDEKTTDLSSLNQKYELDKTCNLIISRNYSNIALQFPDNLLVDSAAVFSEIRNRTAKNVYILGDTTFGSCCVDEVAASHVNADLIVHYGNTCLSHTSRIPVLYVYSNHHIDIMDAASKISTNIDSINPSQVLLLFDQFYRHSQVDLVSILNESCKSQILSPSKNDTDTFFDPKVSTISQQDSLLSLDGFSFSNNIEVDTGDSSKADPIIIYVGHEGPKLTNLIMSRKEQVINTSFYYYYYYFKTVLLAYLSISPLN</sequence>
<evidence type="ECO:0000256" key="3">
    <source>
        <dbReference type="ARBA" id="ARBA00080784"/>
    </source>
</evidence>
<evidence type="ECO:0000256" key="2">
    <source>
        <dbReference type="ARBA" id="ARBA00054092"/>
    </source>
</evidence>
<dbReference type="GO" id="GO:0090560">
    <property type="term" value="F:2-(3-amino-3-carboxypropyl)histidine synthase activity"/>
    <property type="evidence" value="ECO:0007669"/>
    <property type="project" value="InterPro"/>
</dbReference>
<proteinExistence type="predicted"/>
<dbReference type="FunFam" id="3.40.50.11840:FF:000002">
    <property type="entry name" value="2-(3-amino-3-carboxypropyl)histidine synthase subunit 2"/>
    <property type="match status" value="1"/>
</dbReference>
<evidence type="ECO:0000256" key="1">
    <source>
        <dbReference type="ARBA" id="ARBA00034128"/>
    </source>
</evidence>
<organism evidence="4 5">
    <name type="scientific">Smittium culicis</name>
    <dbReference type="NCBI Taxonomy" id="133412"/>
    <lineage>
        <taxon>Eukaryota</taxon>
        <taxon>Fungi</taxon>
        <taxon>Fungi incertae sedis</taxon>
        <taxon>Zoopagomycota</taxon>
        <taxon>Kickxellomycotina</taxon>
        <taxon>Harpellomycetes</taxon>
        <taxon>Harpellales</taxon>
        <taxon>Legeriomycetaceae</taxon>
        <taxon>Smittium</taxon>
    </lineage>
</organism>
<dbReference type="PANTHER" id="PTHR10762">
    <property type="entry name" value="DIPHTHAMIDE BIOSYNTHESIS PROTEIN"/>
    <property type="match status" value="1"/>
</dbReference>
<dbReference type="NCBIfam" id="TIGR00322">
    <property type="entry name" value="diphth2_R"/>
    <property type="match status" value="1"/>
</dbReference>
<comment type="subunit">
    <text evidence="1">Component of the 2-(3-amino-3-carboxypropyl)histidine synthase complex composed of DPH1, DPH2, DPH3 and a NADH-dependent reductase, predominantly CBR1.</text>
</comment>
<dbReference type="InterPro" id="IPR042263">
    <property type="entry name" value="DPH1/DPH2_1"/>
</dbReference>
<dbReference type="GO" id="GO:0017183">
    <property type="term" value="P:protein histidyl modification to diphthamide"/>
    <property type="evidence" value="ECO:0007669"/>
    <property type="project" value="InterPro"/>
</dbReference>
<dbReference type="Proteomes" id="UP000187283">
    <property type="component" value="Unassembled WGS sequence"/>
</dbReference>
<dbReference type="STRING" id="133412.A0A1R1XHT6"/>
<dbReference type="AlphaFoldDB" id="A0A1R1XHT6"/>
<accession>A0A1R1XHT6</accession>
<evidence type="ECO:0000313" key="5">
    <source>
        <dbReference type="Proteomes" id="UP000187283"/>
    </source>
</evidence>
<keyword evidence="5" id="KW-1185">Reference proteome</keyword>
<dbReference type="OrthoDB" id="449241at2759"/>
<gene>
    <name evidence="4" type="ORF">AYI70_g8030</name>
</gene>
<comment type="caution">
    <text evidence="4">The sequence shown here is derived from an EMBL/GenBank/DDBJ whole genome shotgun (WGS) entry which is preliminary data.</text>
</comment>
<reference evidence="4 5" key="1">
    <citation type="submission" date="2017-01" db="EMBL/GenBank/DDBJ databases">
        <authorList>
            <person name="Mah S.A."/>
            <person name="Swanson W.J."/>
            <person name="Moy G.W."/>
            <person name="Vacquier V.D."/>
        </authorList>
    </citation>
    <scope>NUCLEOTIDE SEQUENCE [LARGE SCALE GENOMIC DNA]</scope>
    <source>
        <strain evidence="4 5">GSMNP</strain>
    </source>
</reference>
<dbReference type="Pfam" id="PF01866">
    <property type="entry name" value="Diphthamide_syn"/>
    <property type="match status" value="1"/>
</dbReference>
<protein>
    <recommendedName>
        <fullName evidence="3">S-adenosyl-L-methionine:L-histidine 3-amino-3-carboxypropyltransferase 2</fullName>
    </recommendedName>
</protein>
<dbReference type="EMBL" id="LSSN01003164">
    <property type="protein sequence ID" value="OMJ14199.1"/>
    <property type="molecule type" value="Genomic_DNA"/>
</dbReference>
<name>A0A1R1XHT6_9FUNG</name>
<dbReference type="InterPro" id="IPR016435">
    <property type="entry name" value="DPH1/DPH2"/>
</dbReference>
<comment type="function">
    <text evidence="2">Required for the first step of diphthamide biosynthesis, a post-translational modification of histidine which occurs in elongation factor 2. DPH1 and DPH2 transfer a 3-amino-3-carboxypropyl (ACP) group from S-adenosyl-L-methionine (SAM) to a histidine residue, the reaction is assisted by a reduction system comprising DPH3 and a NADH-dependent reductase, predominantly CBR1. Facilitates the reduction of the catalytic iron-sulfur cluster found in the DPH1 subunit.</text>
</comment>
<dbReference type="PANTHER" id="PTHR10762:SF2">
    <property type="entry name" value="2-(3-AMINO-3-CARBOXYPROPYL)HISTIDINE SYNTHASE SUBUNIT 2"/>
    <property type="match status" value="1"/>
</dbReference>
<dbReference type="Gene3D" id="3.40.50.11840">
    <property type="entry name" value="Diphthamide synthesis DPH1/DPH2 domain 1"/>
    <property type="match status" value="1"/>
</dbReference>